<protein>
    <submittedName>
        <fullName evidence="6">Probable magnesium transporter NIPA6</fullName>
    </submittedName>
</protein>
<comment type="subcellular location">
    <subcellularLocation>
        <location evidence="1">Membrane</location>
        <topology evidence="1">Multi-pass membrane protein</topology>
    </subcellularLocation>
</comment>
<dbReference type="GO" id="GO:0015095">
    <property type="term" value="F:magnesium ion transmembrane transporter activity"/>
    <property type="evidence" value="ECO:0007669"/>
    <property type="project" value="InterPro"/>
</dbReference>
<keyword evidence="4 5" id="KW-0472">Membrane</keyword>
<feature type="transmembrane region" description="Helical" evidence="5">
    <location>
        <begin position="6"/>
        <end position="26"/>
    </location>
</feature>
<gene>
    <name evidence="6" type="ORF">Tci_663732</name>
</gene>
<keyword evidence="3 5" id="KW-1133">Transmembrane helix</keyword>
<dbReference type="Pfam" id="PF05653">
    <property type="entry name" value="Mg_trans_NIPA"/>
    <property type="match status" value="1"/>
</dbReference>
<dbReference type="EMBL" id="BKCJ010513856">
    <property type="protein sequence ID" value="GFA91760.1"/>
    <property type="molecule type" value="Genomic_DNA"/>
</dbReference>
<evidence type="ECO:0000256" key="5">
    <source>
        <dbReference type="SAM" id="Phobius"/>
    </source>
</evidence>
<comment type="caution">
    <text evidence="6">The sequence shown here is derived from an EMBL/GenBank/DDBJ whole genome shotgun (WGS) entry which is preliminary data.</text>
</comment>
<sequence length="118" mass="12834">MGASENTTGLILAVLSSGFIGTSFILKKKGLKKAAATTGYGAASYDGKIRAFSVFEFSCVCVNFRISEVVLVYGANCGKKIRAFSVFQYSCVRVSFRICELVLVYKLQLARDVYKVAC</sequence>
<evidence type="ECO:0000256" key="2">
    <source>
        <dbReference type="ARBA" id="ARBA00022692"/>
    </source>
</evidence>
<proteinExistence type="predicted"/>
<dbReference type="GO" id="GO:0005769">
    <property type="term" value="C:early endosome"/>
    <property type="evidence" value="ECO:0007669"/>
    <property type="project" value="UniProtKB-SubCell"/>
</dbReference>
<keyword evidence="2 5" id="KW-0812">Transmembrane</keyword>
<dbReference type="InterPro" id="IPR008521">
    <property type="entry name" value="Mg_trans_NIPA"/>
</dbReference>
<dbReference type="AlphaFoldDB" id="A0A699KF67"/>
<evidence type="ECO:0000313" key="6">
    <source>
        <dbReference type="EMBL" id="GFA91760.1"/>
    </source>
</evidence>
<evidence type="ECO:0000256" key="4">
    <source>
        <dbReference type="ARBA" id="ARBA00023136"/>
    </source>
</evidence>
<evidence type="ECO:0000256" key="1">
    <source>
        <dbReference type="ARBA" id="ARBA00004141"/>
    </source>
</evidence>
<organism evidence="6">
    <name type="scientific">Tanacetum cinerariifolium</name>
    <name type="common">Dalmatian daisy</name>
    <name type="synonym">Chrysanthemum cinerariifolium</name>
    <dbReference type="NCBI Taxonomy" id="118510"/>
    <lineage>
        <taxon>Eukaryota</taxon>
        <taxon>Viridiplantae</taxon>
        <taxon>Streptophyta</taxon>
        <taxon>Embryophyta</taxon>
        <taxon>Tracheophyta</taxon>
        <taxon>Spermatophyta</taxon>
        <taxon>Magnoliopsida</taxon>
        <taxon>eudicotyledons</taxon>
        <taxon>Gunneridae</taxon>
        <taxon>Pentapetalae</taxon>
        <taxon>asterids</taxon>
        <taxon>campanulids</taxon>
        <taxon>Asterales</taxon>
        <taxon>Asteraceae</taxon>
        <taxon>Asteroideae</taxon>
        <taxon>Anthemideae</taxon>
        <taxon>Anthemidinae</taxon>
        <taxon>Tanacetum</taxon>
    </lineage>
</organism>
<name>A0A699KF67_TANCI</name>
<evidence type="ECO:0000256" key="3">
    <source>
        <dbReference type="ARBA" id="ARBA00022989"/>
    </source>
</evidence>
<dbReference type="GO" id="GO:0016020">
    <property type="term" value="C:membrane"/>
    <property type="evidence" value="ECO:0007669"/>
    <property type="project" value="UniProtKB-SubCell"/>
</dbReference>
<reference evidence="6" key="1">
    <citation type="journal article" date="2019" name="Sci. Rep.">
        <title>Draft genome of Tanacetum cinerariifolium, the natural source of mosquito coil.</title>
        <authorList>
            <person name="Yamashiro T."/>
            <person name="Shiraishi A."/>
            <person name="Satake H."/>
            <person name="Nakayama K."/>
        </authorList>
    </citation>
    <scope>NUCLEOTIDE SEQUENCE</scope>
</reference>
<accession>A0A699KF67</accession>